<feature type="transmembrane region" description="Helical" evidence="2">
    <location>
        <begin position="91"/>
        <end position="110"/>
    </location>
</feature>
<feature type="transmembrane region" description="Helical" evidence="2">
    <location>
        <begin position="131"/>
        <end position="152"/>
    </location>
</feature>
<proteinExistence type="predicted"/>
<evidence type="ECO:0000313" key="3">
    <source>
        <dbReference type="EMBL" id="SCF29947.1"/>
    </source>
</evidence>
<sequence length="274" mass="27699">MTVLPTVPPTARTASRPAPAAGPFAGAVAAEWTKLWSVRTTWWTLLAAVLTMAATAAQLAIYAENANTDDDPTVNPGIVPVGDIVAGSLELTQYVVLALGLFAITSEYATGTIRTTLRCTPSRGRVLLAKAIVVGVVAFLVGLLLGGVGAAVARPVLGEWGRAPLGGTLGDVAASAAYLALVSVLALGLAAALRGAVLTLTVLLALLMIVPLSLQEPGITVLTRIADAFPGVAGGHFLAGDTEPYPAAVGLLLLAGWAAAALALGRAALVRRDT</sequence>
<feature type="transmembrane region" description="Helical" evidence="2">
    <location>
        <begin position="172"/>
        <end position="190"/>
    </location>
</feature>
<evidence type="ECO:0000256" key="1">
    <source>
        <dbReference type="SAM" id="MobiDB-lite"/>
    </source>
</evidence>
<keyword evidence="2" id="KW-0472">Membrane</keyword>
<dbReference type="OrthoDB" id="3432393at2"/>
<gene>
    <name evidence="3" type="ORF">GA0074695_5316</name>
</gene>
<feature type="region of interest" description="Disordered" evidence="1">
    <location>
        <begin position="1"/>
        <end position="20"/>
    </location>
</feature>
<feature type="transmembrane region" description="Helical" evidence="2">
    <location>
        <begin position="247"/>
        <end position="269"/>
    </location>
</feature>
<feature type="transmembrane region" description="Helical" evidence="2">
    <location>
        <begin position="42"/>
        <end position="63"/>
    </location>
</feature>
<keyword evidence="2" id="KW-1133">Transmembrane helix</keyword>
<dbReference type="RefSeq" id="WP_089008655.1">
    <property type="nucleotide sequence ID" value="NZ_LT607411.1"/>
</dbReference>
<keyword evidence="4" id="KW-1185">Reference proteome</keyword>
<organism evidence="3 4">
    <name type="scientific">Micromonospora viridifaciens</name>
    <dbReference type="NCBI Taxonomy" id="1881"/>
    <lineage>
        <taxon>Bacteria</taxon>
        <taxon>Bacillati</taxon>
        <taxon>Actinomycetota</taxon>
        <taxon>Actinomycetes</taxon>
        <taxon>Micromonosporales</taxon>
        <taxon>Micromonosporaceae</taxon>
        <taxon>Micromonospora</taxon>
    </lineage>
</organism>
<evidence type="ECO:0000313" key="4">
    <source>
        <dbReference type="Proteomes" id="UP000198242"/>
    </source>
</evidence>
<protein>
    <submittedName>
        <fullName evidence="3">ABC-2 family transporter protein</fullName>
    </submittedName>
</protein>
<keyword evidence="2" id="KW-0812">Transmembrane</keyword>
<feature type="compositionally biased region" description="Low complexity" evidence="1">
    <location>
        <begin position="9"/>
        <end position="20"/>
    </location>
</feature>
<feature type="transmembrane region" description="Helical" evidence="2">
    <location>
        <begin position="197"/>
        <end position="214"/>
    </location>
</feature>
<evidence type="ECO:0000256" key="2">
    <source>
        <dbReference type="SAM" id="Phobius"/>
    </source>
</evidence>
<reference evidence="4" key="1">
    <citation type="submission" date="2016-06" db="EMBL/GenBank/DDBJ databases">
        <authorList>
            <person name="Varghese N."/>
            <person name="Submissions Spin"/>
        </authorList>
    </citation>
    <scope>NUCLEOTIDE SEQUENCE [LARGE SCALE GENOMIC DNA]</scope>
    <source>
        <strain evidence="4">DSM 43909</strain>
    </source>
</reference>
<name>A0A1C4ZAK5_MICVI</name>
<accession>A0A1C4ZAK5</accession>
<dbReference type="Proteomes" id="UP000198242">
    <property type="component" value="Chromosome I"/>
</dbReference>
<dbReference type="EMBL" id="LT607411">
    <property type="protein sequence ID" value="SCF29947.1"/>
    <property type="molecule type" value="Genomic_DNA"/>
</dbReference>
<dbReference type="AlphaFoldDB" id="A0A1C4ZAK5"/>